<dbReference type="KEGG" id="hme:HFX_0641"/>
<dbReference type="PATRIC" id="fig|523841.21.peg.1468"/>
<dbReference type="InterPro" id="IPR025098">
    <property type="entry name" value="DUF4013"/>
</dbReference>
<keyword evidence="2" id="KW-0472">Membrane</keyword>
<gene>
    <name evidence="3" type="ordered locus">HFX_0641</name>
    <name evidence="4" type="ORF">C439_07260</name>
    <name evidence="5" type="ORF">E6P09_06250</name>
</gene>
<dbReference type="Pfam" id="PF13197">
    <property type="entry name" value="DUF4013"/>
    <property type="match status" value="1"/>
</dbReference>
<keyword evidence="7" id="KW-1185">Reference proteome</keyword>
<evidence type="ECO:0000256" key="1">
    <source>
        <dbReference type="SAM" id="MobiDB-lite"/>
    </source>
</evidence>
<reference evidence="3" key="1">
    <citation type="journal article" date="2012" name="Appl. Environ. Microbiol.">
        <title>Identification of the haloarchaeal phasin (PhaP) that functions in polyhydroxyalkanoate accumulation and granule formation in Haloferax mediterranei.</title>
        <authorList>
            <person name="Cai S."/>
            <person name="Cai L."/>
            <person name="Liu H."/>
            <person name="Liu X."/>
            <person name="Han J."/>
            <person name="Zhou J."/>
            <person name="Xiang H."/>
        </authorList>
    </citation>
    <scope>NUCLEOTIDE SEQUENCE</scope>
    <source>
        <strain evidence="3">CGMCC 1.2087</strain>
    </source>
</reference>
<dbReference type="HOGENOM" id="CLU_1048096_0_0_2"/>
<reference evidence="3 6" key="2">
    <citation type="journal article" date="2012" name="J. Bacteriol.">
        <title>Complete genome sequence of the metabolically versatile halophilic archaeon Haloferax mediterranei, a poly(3-hydroxybutyrate-co-3-hydroxyvalerate) producer.</title>
        <authorList>
            <person name="Han J."/>
            <person name="Zhang F."/>
            <person name="Hou J."/>
            <person name="Liu X."/>
            <person name="Li M."/>
            <person name="Liu H."/>
            <person name="Cai L."/>
            <person name="Zhang B."/>
            <person name="Chen Y."/>
            <person name="Zhou J."/>
            <person name="Hu S."/>
            <person name="Xiang H."/>
        </authorList>
    </citation>
    <scope>NUCLEOTIDE SEQUENCE [LARGE SCALE GENOMIC DNA]</scope>
    <source>
        <strain evidence="6">ATCC 33500 / DSM 1411 / JCM 8866 / NBRC 14739 / NCIMB 2177 / R-4</strain>
        <strain evidence="3">CGMCC 1.2087</strain>
    </source>
</reference>
<feature type="transmembrane region" description="Helical" evidence="2">
    <location>
        <begin position="23"/>
        <end position="48"/>
    </location>
</feature>
<evidence type="ECO:0000256" key="2">
    <source>
        <dbReference type="SAM" id="Phobius"/>
    </source>
</evidence>
<dbReference type="AlphaFoldDB" id="I3R2A5"/>
<dbReference type="GeneID" id="40156001"/>
<dbReference type="Proteomes" id="UP000011603">
    <property type="component" value="Unassembled WGS sequence"/>
</dbReference>
<dbReference type="EMBL" id="AOLO01000007">
    <property type="protein sequence ID" value="EMA02361.1"/>
    <property type="molecule type" value="Genomic_DNA"/>
</dbReference>
<evidence type="ECO:0000313" key="6">
    <source>
        <dbReference type="Proteomes" id="UP000006469"/>
    </source>
</evidence>
<dbReference type="OrthoDB" id="293469at2157"/>
<protein>
    <submittedName>
        <fullName evidence="5">DUF4013 domain-containing protein</fullName>
    </submittedName>
</protein>
<dbReference type="eggNOG" id="arCOG02879">
    <property type="taxonomic scope" value="Archaea"/>
</dbReference>
<proteinExistence type="predicted"/>
<name>I3R2A5_HALMT</name>
<keyword evidence="2" id="KW-0812">Transmembrane</keyword>
<evidence type="ECO:0000313" key="8">
    <source>
        <dbReference type="Proteomes" id="UP000299011"/>
    </source>
</evidence>
<feature type="transmembrane region" description="Helical" evidence="2">
    <location>
        <begin position="190"/>
        <end position="213"/>
    </location>
</feature>
<dbReference type="Proteomes" id="UP000006469">
    <property type="component" value="Chromosome"/>
</dbReference>
<organism evidence="3 6">
    <name type="scientific">Haloferax mediterranei (strain ATCC 33500 / DSM 1411 / JCM 8866 / NBRC 14739 / NCIMB 2177 / R-4)</name>
    <name type="common">Halobacterium mediterranei</name>
    <dbReference type="NCBI Taxonomy" id="523841"/>
    <lineage>
        <taxon>Archaea</taxon>
        <taxon>Methanobacteriati</taxon>
        <taxon>Methanobacteriota</taxon>
        <taxon>Stenosarchaea group</taxon>
        <taxon>Halobacteria</taxon>
        <taxon>Halobacteriales</taxon>
        <taxon>Haloferacaceae</taxon>
        <taxon>Haloferax</taxon>
    </lineage>
</organism>
<evidence type="ECO:0000313" key="4">
    <source>
        <dbReference type="EMBL" id="EMA02361.1"/>
    </source>
</evidence>
<reference evidence="3" key="4">
    <citation type="submission" date="2014-05" db="EMBL/GenBank/DDBJ databases">
        <authorList>
            <person name="Wang L."/>
            <person name="Yang H."/>
            <person name="Xiang H."/>
        </authorList>
    </citation>
    <scope>NUCLEOTIDE SEQUENCE</scope>
    <source>
        <strain evidence="3">CGMCC 1.2087</strain>
    </source>
</reference>
<feature type="transmembrane region" description="Helical" evidence="2">
    <location>
        <begin position="117"/>
        <end position="143"/>
    </location>
</feature>
<dbReference type="EMBL" id="CP039139">
    <property type="protein sequence ID" value="QCQ74876.1"/>
    <property type="molecule type" value="Genomic_DNA"/>
</dbReference>
<dbReference type="RefSeq" id="WP_004057586.1">
    <property type="nucleotide sequence ID" value="NC_017941.2"/>
</dbReference>
<feature type="transmembrane region" description="Helical" evidence="2">
    <location>
        <begin position="77"/>
        <end position="97"/>
    </location>
</feature>
<reference evidence="5 8" key="5">
    <citation type="submission" date="2019-04" db="EMBL/GenBank/DDBJ databases">
        <title>Methylomes of two halophilic Archaea, Haloarcula marismortui and Haloferax mediterranei.</title>
        <authorList>
            <person name="DasSarma S."/>
            <person name="DasSarma P."/>
            <person name="DasSarma S."/>
            <person name="Fomenkov A."/>
            <person name="Vincze T."/>
            <person name="Anton B.P."/>
            <person name="Roberts R.J."/>
        </authorList>
    </citation>
    <scope>NUCLEOTIDE SEQUENCE [LARGE SCALE GENOMIC DNA]</scope>
    <source>
        <strain evidence="5">ATCC 33500</strain>
        <strain evidence="8">ATCC 33500 / DSM 1411 / JCM 8866 / NBRC 14739 / NCIMB 2177 / R-4</strain>
    </source>
</reference>
<accession>I3R2A5</accession>
<feature type="transmembrane region" description="Helical" evidence="2">
    <location>
        <begin position="164"/>
        <end position="184"/>
    </location>
</feature>
<evidence type="ECO:0000313" key="3">
    <source>
        <dbReference type="EMBL" id="AFK18365.1"/>
    </source>
</evidence>
<dbReference type="PaxDb" id="523841-HFX_0641"/>
<reference evidence="4 7" key="3">
    <citation type="journal article" date="2014" name="PLoS Genet.">
        <title>Phylogenetically driven sequencing of extremely halophilic archaea reveals strategies for static and dynamic osmo-response.</title>
        <authorList>
            <person name="Becker E.A."/>
            <person name="Seitzer P.M."/>
            <person name="Tritt A."/>
            <person name="Larsen D."/>
            <person name="Krusor M."/>
            <person name="Yao A.I."/>
            <person name="Wu D."/>
            <person name="Madern D."/>
            <person name="Eisen J.A."/>
            <person name="Darling A.E."/>
            <person name="Facciotti M.T."/>
        </authorList>
    </citation>
    <scope>NUCLEOTIDE SEQUENCE [LARGE SCALE GENOMIC DNA]</scope>
    <source>
        <strain evidence="4">ATCC 33500</strain>
        <strain evidence="7">ATCC 33500 / DSM 1411 / JCM 8866 / NBRC 14739 / NCIMB 2177 / R-4</strain>
    </source>
</reference>
<evidence type="ECO:0000313" key="7">
    <source>
        <dbReference type="Proteomes" id="UP000011603"/>
    </source>
</evidence>
<sequence length="244" mass="25078">MDVSDFESAFALPLTEETSFDTFVVGMLVTLASFATPLAGILLVGYVAKLVRAGDYDATALPSFDDFPGMAVEGMRLSAVLVALQLPAVGIATAVLSSSGPSLAALAYVFDPRMFQYLGLSAFGIVGLVVAAVAALVGTYLSAAATVALAREQSLAAAVPVTRTLVFDISFVPVVSAVALVVFSGRLLTFLFGAFPFGGVVLASVVSFLLLVASATLLGRGAPETPTESGGWRPEVQTDTAGWE</sequence>
<dbReference type="Proteomes" id="UP000299011">
    <property type="component" value="Chromosome"/>
</dbReference>
<keyword evidence="2" id="KW-1133">Transmembrane helix</keyword>
<feature type="region of interest" description="Disordered" evidence="1">
    <location>
        <begin position="222"/>
        <end position="244"/>
    </location>
</feature>
<dbReference type="EMBL" id="CP001868">
    <property type="protein sequence ID" value="AFK18365.1"/>
    <property type="molecule type" value="Genomic_DNA"/>
</dbReference>
<evidence type="ECO:0000313" key="5">
    <source>
        <dbReference type="EMBL" id="QCQ74876.1"/>
    </source>
</evidence>